<keyword evidence="4 8" id="KW-1003">Cell membrane</keyword>
<evidence type="ECO:0000256" key="3">
    <source>
        <dbReference type="ARBA" id="ARBA00011489"/>
    </source>
</evidence>
<feature type="transmembrane region" description="Helical" evidence="8">
    <location>
        <begin position="153"/>
        <end position="177"/>
    </location>
</feature>
<keyword evidence="6 8" id="KW-1133">Transmembrane helix</keyword>
<keyword evidence="5 8" id="KW-0812">Transmembrane</keyword>
<comment type="subunit">
    <text evidence="3 8">Homodimer and heterodimers.</text>
</comment>
<evidence type="ECO:0000256" key="7">
    <source>
        <dbReference type="ARBA" id="ARBA00023136"/>
    </source>
</evidence>
<dbReference type="RefSeq" id="XP_011027186.1">
    <property type="nucleotide sequence ID" value="XM_011028884.1"/>
</dbReference>
<evidence type="ECO:0000256" key="8">
    <source>
        <dbReference type="RuleBase" id="RU361233"/>
    </source>
</evidence>
<comment type="similarity">
    <text evidence="2 8">Belongs to the Casparian strip membrane proteins (CASP) family.</text>
</comment>
<comment type="caution">
    <text evidence="8">Lacks conserved residue(s) required for the propagation of feature annotation.</text>
</comment>
<evidence type="ECO:0000256" key="4">
    <source>
        <dbReference type="ARBA" id="ARBA00022475"/>
    </source>
</evidence>
<dbReference type="AlphaFoldDB" id="A0AAJ6UDD1"/>
<dbReference type="GO" id="GO:0005886">
    <property type="term" value="C:plasma membrane"/>
    <property type="evidence" value="ECO:0007669"/>
    <property type="project" value="UniProtKB-SubCell"/>
</dbReference>
<protein>
    <recommendedName>
        <fullName evidence="8">CASP-like protein</fullName>
    </recommendedName>
</protein>
<dbReference type="Proteomes" id="UP000694918">
    <property type="component" value="Unplaced"/>
</dbReference>
<feature type="transmembrane region" description="Helical" evidence="8">
    <location>
        <begin position="28"/>
        <end position="48"/>
    </location>
</feature>
<name>A0AAJ6UDD1_POPEU</name>
<reference evidence="11" key="1">
    <citation type="submission" date="2025-08" db="UniProtKB">
        <authorList>
            <consortium name="RefSeq"/>
        </authorList>
    </citation>
    <scope>IDENTIFICATION</scope>
</reference>
<evidence type="ECO:0000313" key="11">
    <source>
        <dbReference type="RefSeq" id="XP_011027186.1"/>
    </source>
</evidence>
<feature type="transmembrane region" description="Helical" evidence="8">
    <location>
        <begin position="69"/>
        <end position="89"/>
    </location>
</feature>
<sequence length="181" mass="19333">MTAPPPPSMASRMTAPPPPSTASRMTALFLRVLTFAFLVVSLVILTTNTGTLEIGFEEFKFRFKDIYSYRYMLAAIACGLAYTILQIALTLNHIVKGNGVQTSGDGNLVFDFYGDKVVSYILATGAAAAFGATKDLKTQFAGLGGDKFFNKGYASASLLLLGFVCTAILSVLSSYALPKKV</sequence>
<comment type="subcellular location">
    <subcellularLocation>
        <location evidence="1 8">Cell membrane</location>
        <topology evidence="1 8">Multi-pass membrane protein</topology>
    </subcellularLocation>
</comment>
<evidence type="ECO:0000256" key="5">
    <source>
        <dbReference type="ARBA" id="ARBA00022692"/>
    </source>
</evidence>
<dbReference type="InterPro" id="IPR006702">
    <property type="entry name" value="CASP_dom"/>
</dbReference>
<accession>A0AAJ6UDD1</accession>
<keyword evidence="7 8" id="KW-0472">Membrane</keyword>
<gene>
    <name evidence="11" type="primary">LOC105127540</name>
</gene>
<dbReference type="PANTHER" id="PTHR33573">
    <property type="entry name" value="CASP-LIKE PROTEIN 4A4"/>
    <property type="match status" value="1"/>
</dbReference>
<dbReference type="GeneID" id="105127540"/>
<keyword evidence="10" id="KW-1185">Reference proteome</keyword>
<dbReference type="KEGG" id="peu:105127540"/>
<evidence type="ECO:0000256" key="2">
    <source>
        <dbReference type="ARBA" id="ARBA00007651"/>
    </source>
</evidence>
<feature type="domain" description="Casparian strip membrane protein" evidence="9">
    <location>
        <begin position="22"/>
        <end position="165"/>
    </location>
</feature>
<dbReference type="PANTHER" id="PTHR33573:SF40">
    <property type="entry name" value="CASP-LIKE PROTEIN 4D2"/>
    <property type="match status" value="1"/>
</dbReference>
<evidence type="ECO:0000313" key="10">
    <source>
        <dbReference type="Proteomes" id="UP000694918"/>
    </source>
</evidence>
<evidence type="ECO:0000256" key="1">
    <source>
        <dbReference type="ARBA" id="ARBA00004651"/>
    </source>
</evidence>
<evidence type="ECO:0000256" key="6">
    <source>
        <dbReference type="ARBA" id="ARBA00022989"/>
    </source>
</evidence>
<dbReference type="Pfam" id="PF04535">
    <property type="entry name" value="CASP_dom"/>
    <property type="match status" value="1"/>
</dbReference>
<organism evidence="10 11">
    <name type="scientific">Populus euphratica</name>
    <name type="common">Euphrates poplar</name>
    <dbReference type="NCBI Taxonomy" id="75702"/>
    <lineage>
        <taxon>Eukaryota</taxon>
        <taxon>Viridiplantae</taxon>
        <taxon>Streptophyta</taxon>
        <taxon>Embryophyta</taxon>
        <taxon>Tracheophyta</taxon>
        <taxon>Spermatophyta</taxon>
        <taxon>Magnoliopsida</taxon>
        <taxon>eudicotyledons</taxon>
        <taxon>Gunneridae</taxon>
        <taxon>Pentapetalae</taxon>
        <taxon>rosids</taxon>
        <taxon>fabids</taxon>
        <taxon>Malpighiales</taxon>
        <taxon>Salicaceae</taxon>
        <taxon>Saliceae</taxon>
        <taxon>Populus</taxon>
    </lineage>
</organism>
<evidence type="ECO:0000259" key="9">
    <source>
        <dbReference type="Pfam" id="PF04535"/>
    </source>
</evidence>
<proteinExistence type="inferred from homology"/>